<protein>
    <submittedName>
        <fullName evidence="1">Uncharacterized protein</fullName>
    </submittedName>
</protein>
<organism evidence="1 2">
    <name type="scientific">Cellulomonas marina</name>
    <dbReference type="NCBI Taxonomy" id="988821"/>
    <lineage>
        <taxon>Bacteria</taxon>
        <taxon>Bacillati</taxon>
        <taxon>Actinomycetota</taxon>
        <taxon>Actinomycetes</taxon>
        <taxon>Micrococcales</taxon>
        <taxon>Cellulomonadaceae</taxon>
        <taxon>Cellulomonas</taxon>
    </lineage>
</organism>
<reference evidence="1 2" key="1">
    <citation type="submission" date="2016-10" db="EMBL/GenBank/DDBJ databases">
        <authorList>
            <person name="de Groot N.N."/>
        </authorList>
    </citation>
    <scope>NUCLEOTIDE SEQUENCE [LARGE SCALE GENOMIC DNA]</scope>
    <source>
        <strain evidence="1 2">CGMCC 4.6945</strain>
    </source>
</reference>
<sequence>MSEQPEVIRDVAPPSPLGWCARHLDQGTLRAALTLLDGTALCRECNREAHDALRAGAAGAERMLGQVQEAVFGQLQPPGGAPRRTGFGL</sequence>
<dbReference type="RefSeq" id="WP_090033891.1">
    <property type="nucleotide sequence ID" value="NZ_BONM01000016.1"/>
</dbReference>
<keyword evidence="2" id="KW-1185">Reference proteome</keyword>
<dbReference type="Proteomes" id="UP000199012">
    <property type="component" value="Unassembled WGS sequence"/>
</dbReference>
<proteinExistence type="predicted"/>
<dbReference type="AlphaFoldDB" id="A0A1I0ZVK7"/>
<name>A0A1I0ZVK7_9CELL</name>
<gene>
    <name evidence="1" type="ORF">SAMN05421867_11336</name>
</gene>
<dbReference type="EMBL" id="FOKA01000013">
    <property type="protein sequence ID" value="SFB29804.1"/>
    <property type="molecule type" value="Genomic_DNA"/>
</dbReference>
<evidence type="ECO:0000313" key="1">
    <source>
        <dbReference type="EMBL" id="SFB29804.1"/>
    </source>
</evidence>
<accession>A0A1I0ZVK7</accession>
<evidence type="ECO:0000313" key="2">
    <source>
        <dbReference type="Proteomes" id="UP000199012"/>
    </source>
</evidence>